<protein>
    <submittedName>
        <fullName evidence="3">CAF1 family ribonuclease</fullName>
    </submittedName>
</protein>
<accession>B6JZ14</accession>
<dbReference type="RefSeq" id="XP_002173075.1">
    <property type="nucleotide sequence ID" value="XM_002173039.1"/>
</dbReference>
<gene>
    <name evidence="4" type="primary">tri1</name>
    <name evidence="3" type="ORF">SJAG_01836</name>
</gene>
<dbReference type="HOGENOM" id="CLU_018030_1_1_1"/>
<dbReference type="InterPro" id="IPR051181">
    <property type="entry name" value="CAF1_poly(A)_ribonucleases"/>
</dbReference>
<reference evidence="3 5" key="1">
    <citation type="journal article" date="2011" name="Science">
        <title>Comparative functional genomics of the fission yeasts.</title>
        <authorList>
            <person name="Rhind N."/>
            <person name="Chen Z."/>
            <person name="Yassour M."/>
            <person name="Thompson D.A."/>
            <person name="Haas B.J."/>
            <person name="Habib N."/>
            <person name="Wapinski I."/>
            <person name="Roy S."/>
            <person name="Lin M.F."/>
            <person name="Heiman D.I."/>
            <person name="Young S.K."/>
            <person name="Furuya K."/>
            <person name="Guo Y."/>
            <person name="Pidoux A."/>
            <person name="Chen H.M."/>
            <person name="Robbertse B."/>
            <person name="Goldberg J.M."/>
            <person name="Aoki K."/>
            <person name="Bayne E.H."/>
            <person name="Berlin A.M."/>
            <person name="Desjardins C.A."/>
            <person name="Dobbs E."/>
            <person name="Dukaj L."/>
            <person name="Fan L."/>
            <person name="FitzGerald M.G."/>
            <person name="French C."/>
            <person name="Gujja S."/>
            <person name="Hansen K."/>
            <person name="Keifenheim D."/>
            <person name="Levin J.Z."/>
            <person name="Mosher R.A."/>
            <person name="Mueller C.A."/>
            <person name="Pfiffner J."/>
            <person name="Priest M."/>
            <person name="Russ C."/>
            <person name="Smialowska A."/>
            <person name="Swoboda P."/>
            <person name="Sykes S.M."/>
            <person name="Vaughn M."/>
            <person name="Vengrova S."/>
            <person name="Yoder R."/>
            <person name="Zeng Q."/>
            <person name="Allshire R."/>
            <person name="Baulcombe D."/>
            <person name="Birren B.W."/>
            <person name="Brown W."/>
            <person name="Ekwall K."/>
            <person name="Kellis M."/>
            <person name="Leatherwood J."/>
            <person name="Levin H."/>
            <person name="Margalit H."/>
            <person name="Martienssen R."/>
            <person name="Nieduszynski C.A."/>
            <person name="Spatafora J.W."/>
            <person name="Friedman N."/>
            <person name="Dalgaard J.Z."/>
            <person name="Baumann P."/>
            <person name="Niki H."/>
            <person name="Regev A."/>
            <person name="Nusbaum C."/>
        </authorList>
    </citation>
    <scope>NUCLEOTIDE SEQUENCE [LARGE SCALE GENOMIC DNA]</scope>
    <source>
        <strain evidence="5">yFS275 / FY16936</strain>
    </source>
</reference>
<name>B6JZ14_SCHJY</name>
<sequence>MNINANNFKEQFPLLQKCLDEADYVAFDCEFSGLDRTKGESRDGSAADAGDEIMNRLCSSAQTFSVIQLGLCCIRLLPNKLQAECIPFTIDISPALPDCLRCTRRCQYDAQTIDFLLNHGFDFTNHLANGVRYVTEMEETFIRSQVDAMNKAIGQPMTLDETASQAVRVARKNIQAWLAQKTPVSSFCNVDAPNRYIQKAVHQLVETEFPQLHTISKRTFIQVRKQEHSASATENAVSGNPAQQRIARKKERILTCLEEHIGCRKVWDHLMKLKVPFVFHNGFADLMYLVCTFCAAPSLQSVQSERPPIIPPKQLLSSVRQHFTRVYDTALLYTRSPLLSDFVAGGPADLQTLAALVHTSSMSLHTGDSSSSGEDKQSSDSQLPLDAGPWSQAMNRRSSHEAAAILQQSVS</sequence>
<comment type="similarity">
    <text evidence="1">Belongs to the CAF1 family.</text>
</comment>
<dbReference type="EMBL" id="KE651168">
    <property type="protein sequence ID" value="EEB06782.1"/>
    <property type="molecule type" value="Genomic_DNA"/>
</dbReference>
<dbReference type="OrthoDB" id="1432093at2759"/>
<dbReference type="AlphaFoldDB" id="B6JZ14"/>
<dbReference type="InterPro" id="IPR006941">
    <property type="entry name" value="RNase_CAF1"/>
</dbReference>
<dbReference type="GO" id="GO:0000175">
    <property type="term" value="F:3'-5'-RNA exonuclease activity"/>
    <property type="evidence" value="ECO:0000318"/>
    <property type="project" value="GO_Central"/>
</dbReference>
<dbReference type="eggNOG" id="KOG1990">
    <property type="taxonomic scope" value="Eukaryota"/>
</dbReference>
<dbReference type="PANTHER" id="PTHR15092">
    <property type="entry name" value="POLY A -SPECIFIC RIBONUCLEASE/TARGET OF EGR1, MEMBER 1"/>
    <property type="match status" value="1"/>
</dbReference>
<dbReference type="InterPro" id="IPR036397">
    <property type="entry name" value="RNaseH_sf"/>
</dbReference>
<dbReference type="JaponicusDB" id="SJAG_01836">
    <property type="gene designation" value="tri1"/>
</dbReference>
<dbReference type="SUPFAM" id="SSF53098">
    <property type="entry name" value="Ribonuclease H-like"/>
    <property type="match status" value="1"/>
</dbReference>
<dbReference type="GO" id="GO:1990432">
    <property type="term" value="P:siRNA 3'-end processing"/>
    <property type="evidence" value="ECO:0000318"/>
    <property type="project" value="GO_Central"/>
</dbReference>
<proteinExistence type="inferred from homology"/>
<dbReference type="Proteomes" id="UP000001744">
    <property type="component" value="Unassembled WGS sequence"/>
</dbReference>
<dbReference type="GeneID" id="7048019"/>
<dbReference type="STRING" id="402676.B6JZ14"/>
<feature type="region of interest" description="Disordered" evidence="2">
    <location>
        <begin position="364"/>
        <end position="411"/>
    </location>
</feature>
<dbReference type="GO" id="GO:0005634">
    <property type="term" value="C:nucleus"/>
    <property type="evidence" value="ECO:0000318"/>
    <property type="project" value="GO_Central"/>
</dbReference>
<dbReference type="GO" id="GO:1990431">
    <property type="term" value="P:priRNA 3'-end processing"/>
    <property type="evidence" value="ECO:0000318"/>
    <property type="project" value="GO_Central"/>
</dbReference>
<keyword evidence="5" id="KW-1185">Reference proteome</keyword>
<evidence type="ECO:0000313" key="3">
    <source>
        <dbReference type="EMBL" id="EEB06782.1"/>
    </source>
</evidence>
<dbReference type="GO" id="GO:0003723">
    <property type="term" value="F:RNA binding"/>
    <property type="evidence" value="ECO:0000318"/>
    <property type="project" value="GO_Central"/>
</dbReference>
<evidence type="ECO:0000256" key="2">
    <source>
        <dbReference type="SAM" id="MobiDB-lite"/>
    </source>
</evidence>
<dbReference type="Pfam" id="PF04857">
    <property type="entry name" value="CAF1"/>
    <property type="match status" value="1"/>
</dbReference>
<dbReference type="VEuPathDB" id="FungiDB:SJAG_01836"/>
<evidence type="ECO:0000313" key="5">
    <source>
        <dbReference type="Proteomes" id="UP000001744"/>
    </source>
</evidence>
<evidence type="ECO:0000313" key="4">
    <source>
        <dbReference type="JaponicusDB" id="SJAG_01836"/>
    </source>
</evidence>
<evidence type="ECO:0000256" key="1">
    <source>
        <dbReference type="ARBA" id="ARBA00008372"/>
    </source>
</evidence>
<organism evidence="3 5">
    <name type="scientific">Schizosaccharomyces japonicus (strain yFS275 / FY16936)</name>
    <name type="common">Fission yeast</name>
    <dbReference type="NCBI Taxonomy" id="402676"/>
    <lineage>
        <taxon>Eukaryota</taxon>
        <taxon>Fungi</taxon>
        <taxon>Dikarya</taxon>
        <taxon>Ascomycota</taxon>
        <taxon>Taphrinomycotina</taxon>
        <taxon>Schizosaccharomycetes</taxon>
        <taxon>Schizosaccharomycetales</taxon>
        <taxon>Schizosaccharomycetaceae</taxon>
        <taxon>Schizosaccharomyces</taxon>
    </lineage>
</organism>
<dbReference type="PANTHER" id="PTHR15092:SF22">
    <property type="entry name" value="POLY(A)-SPECIFIC RIBONUCLEASE PNLDC1"/>
    <property type="match status" value="1"/>
</dbReference>
<dbReference type="InterPro" id="IPR012337">
    <property type="entry name" value="RNaseH-like_sf"/>
</dbReference>
<dbReference type="Gene3D" id="3.30.420.10">
    <property type="entry name" value="Ribonuclease H-like superfamily/Ribonuclease H"/>
    <property type="match status" value="2"/>
</dbReference>